<dbReference type="InterPro" id="IPR002347">
    <property type="entry name" value="SDR_fam"/>
</dbReference>
<reference evidence="5 6" key="1">
    <citation type="submission" date="2019-06" db="EMBL/GenBank/DDBJ databases">
        <title>New taxonomy in bacterial strain CC-CFT640, isolated from vineyard.</title>
        <authorList>
            <person name="Lin S.-Y."/>
            <person name="Tsai C.-F."/>
            <person name="Young C.-C."/>
        </authorList>
    </citation>
    <scope>NUCLEOTIDE SEQUENCE [LARGE SCALE GENOMIC DNA]</scope>
    <source>
        <strain evidence="5 6">CC-CFT640</strain>
    </source>
</reference>
<dbReference type="AlphaFoldDB" id="A0A5C8PMT4"/>
<dbReference type="OrthoDB" id="9793325at2"/>
<proteinExistence type="inferred from homology"/>
<comment type="similarity">
    <text evidence="1">Belongs to the short-chain dehydrogenases/reductases (SDR) family.</text>
</comment>
<keyword evidence="6" id="KW-1185">Reference proteome</keyword>
<sequence>MDLNLKGMKALVTGGTKGIGRATAALFAAEGCSVAVCGRDAGAVDQTVKDLGAKGVQAHGQALDVADADALKAWVEGSAKALGGIDILICNVSALAVGDTPESWEKSYRTDMMHTVNAVAAALPHLEKSKAASIAIVSSVSGFEVDFAAGSYGATKAALIHYAKGLSQQLAAKGVRVNAVSPGNTYFDGGIWQNIEKSMPDLFKSTLSVNPSGRFGTAEEVAYGVVMISSPLASRISGTNLVIDGALTKAV</sequence>
<dbReference type="Proteomes" id="UP000321638">
    <property type="component" value="Unassembled WGS sequence"/>
</dbReference>
<accession>A0A5C8PMT4</accession>
<organism evidence="5 6">
    <name type="scientific">Vineibacter terrae</name>
    <dbReference type="NCBI Taxonomy" id="2586908"/>
    <lineage>
        <taxon>Bacteria</taxon>
        <taxon>Pseudomonadati</taxon>
        <taxon>Pseudomonadota</taxon>
        <taxon>Alphaproteobacteria</taxon>
        <taxon>Hyphomicrobiales</taxon>
        <taxon>Vineibacter</taxon>
    </lineage>
</organism>
<dbReference type="EMBL" id="VDUZ01000013">
    <property type="protein sequence ID" value="TXL75708.1"/>
    <property type="molecule type" value="Genomic_DNA"/>
</dbReference>
<keyword evidence="4" id="KW-0520">NAD</keyword>
<evidence type="ECO:0000256" key="2">
    <source>
        <dbReference type="ARBA" id="ARBA00022797"/>
    </source>
</evidence>
<dbReference type="PROSITE" id="PS00061">
    <property type="entry name" value="ADH_SHORT"/>
    <property type="match status" value="1"/>
</dbReference>
<dbReference type="Gene3D" id="3.40.50.720">
    <property type="entry name" value="NAD(P)-binding Rossmann-like Domain"/>
    <property type="match status" value="1"/>
</dbReference>
<gene>
    <name evidence="5" type="ORF">FHP25_13745</name>
</gene>
<name>A0A5C8PMT4_9HYPH</name>
<evidence type="ECO:0000256" key="4">
    <source>
        <dbReference type="ARBA" id="ARBA00023027"/>
    </source>
</evidence>
<dbReference type="InterPro" id="IPR020904">
    <property type="entry name" value="Sc_DH/Rdtase_CS"/>
</dbReference>
<dbReference type="CDD" id="cd05233">
    <property type="entry name" value="SDR_c"/>
    <property type="match status" value="1"/>
</dbReference>
<keyword evidence="2" id="KW-0058">Aromatic hydrocarbons catabolism</keyword>
<evidence type="ECO:0000313" key="5">
    <source>
        <dbReference type="EMBL" id="TXL75708.1"/>
    </source>
</evidence>
<dbReference type="InterPro" id="IPR036291">
    <property type="entry name" value="NAD(P)-bd_dom_sf"/>
</dbReference>
<evidence type="ECO:0000256" key="1">
    <source>
        <dbReference type="ARBA" id="ARBA00006484"/>
    </source>
</evidence>
<comment type="caution">
    <text evidence="5">The sequence shown here is derived from an EMBL/GenBank/DDBJ whole genome shotgun (WGS) entry which is preliminary data.</text>
</comment>
<dbReference type="RefSeq" id="WP_147847510.1">
    <property type="nucleotide sequence ID" value="NZ_VDUZ01000013.1"/>
</dbReference>
<protein>
    <submittedName>
        <fullName evidence="5">SDR family oxidoreductase</fullName>
    </submittedName>
</protein>
<evidence type="ECO:0000256" key="3">
    <source>
        <dbReference type="ARBA" id="ARBA00023002"/>
    </source>
</evidence>
<dbReference type="PRINTS" id="PR00081">
    <property type="entry name" value="GDHRDH"/>
</dbReference>
<evidence type="ECO:0000313" key="6">
    <source>
        <dbReference type="Proteomes" id="UP000321638"/>
    </source>
</evidence>
<dbReference type="Pfam" id="PF00106">
    <property type="entry name" value="adh_short"/>
    <property type="match status" value="1"/>
</dbReference>
<dbReference type="GO" id="GO:0016491">
    <property type="term" value="F:oxidoreductase activity"/>
    <property type="evidence" value="ECO:0007669"/>
    <property type="project" value="UniProtKB-KW"/>
</dbReference>
<dbReference type="PANTHER" id="PTHR43943">
    <property type="entry name" value="DEHYDROGENASE/REDUCTASE (SDR FAMILY) MEMBER 4"/>
    <property type="match status" value="1"/>
</dbReference>
<dbReference type="SUPFAM" id="SSF51735">
    <property type="entry name" value="NAD(P)-binding Rossmann-fold domains"/>
    <property type="match status" value="1"/>
</dbReference>
<dbReference type="PANTHER" id="PTHR43943:SF17">
    <property type="entry name" value="3-PHENYLPROPIONATE-DIHYDRODIOL_CINNAMIC ACID-DIHYDRODIOL DEHYDROGENASE"/>
    <property type="match status" value="1"/>
</dbReference>
<keyword evidence="3" id="KW-0560">Oxidoreductase</keyword>